<dbReference type="InterPro" id="IPR028994">
    <property type="entry name" value="Integrin_alpha_N"/>
</dbReference>
<gene>
    <name evidence="1" type="ORF">DI270_009845</name>
</gene>
<dbReference type="Proteomes" id="UP000262538">
    <property type="component" value="Unassembled WGS sequence"/>
</dbReference>
<proteinExistence type="predicted"/>
<feature type="non-terminal residue" evidence="1">
    <location>
        <position position="1"/>
    </location>
</feature>
<dbReference type="RefSeq" id="WP_208868301.1">
    <property type="nucleotide sequence ID" value="NZ_QFZU02000043.1"/>
</dbReference>
<evidence type="ECO:0000313" key="2">
    <source>
        <dbReference type="Proteomes" id="UP000262538"/>
    </source>
</evidence>
<dbReference type="EMBL" id="QFZU02000043">
    <property type="protein sequence ID" value="RGA05181.1"/>
    <property type="molecule type" value="Genomic_DNA"/>
</dbReference>
<comment type="caution">
    <text evidence="1">The sequence shown here is derived from an EMBL/GenBank/DDBJ whole genome shotgun (WGS) entry which is preliminary data.</text>
</comment>
<evidence type="ECO:0000313" key="1">
    <source>
        <dbReference type="EMBL" id="RGA05181.1"/>
    </source>
</evidence>
<keyword evidence="2" id="KW-1185">Reference proteome</keyword>
<sequence length="71" mass="7553">VSTGWRTVSKFLGADFDKDGKSDIIGFNGGDELMVWRSTSTATAFGFAPYKSLGTGWGIFGNKLLTSAPTD</sequence>
<dbReference type="SUPFAM" id="SSF69318">
    <property type="entry name" value="Integrin alpha N-terminal domain"/>
    <property type="match status" value="1"/>
</dbReference>
<name>A0ABX9LMI0_9ACTN</name>
<reference evidence="1 2" key="1">
    <citation type="submission" date="2018-08" db="EMBL/GenBank/DDBJ databases">
        <title>Microbispora. triticiradicis sp. nov., a novel actinomycete isolated from the root of wheat (Triticum aestivum L.)).</title>
        <authorList>
            <person name="Han C."/>
        </authorList>
    </citation>
    <scope>NUCLEOTIDE SEQUENCE [LARGE SCALE GENOMIC DNA]</scope>
    <source>
        <strain evidence="1 2">NEAU-HRDPA2-9</strain>
    </source>
</reference>
<organism evidence="1 2">
    <name type="scientific">Microbispora triticiradicis</name>
    <dbReference type="NCBI Taxonomy" id="2200763"/>
    <lineage>
        <taxon>Bacteria</taxon>
        <taxon>Bacillati</taxon>
        <taxon>Actinomycetota</taxon>
        <taxon>Actinomycetes</taxon>
        <taxon>Streptosporangiales</taxon>
        <taxon>Streptosporangiaceae</taxon>
        <taxon>Microbispora</taxon>
    </lineage>
</organism>
<evidence type="ECO:0008006" key="3">
    <source>
        <dbReference type="Google" id="ProtNLM"/>
    </source>
</evidence>
<accession>A0ABX9LMI0</accession>
<protein>
    <recommendedName>
        <fullName evidence="3">VCBS repeat-containing protein</fullName>
    </recommendedName>
</protein>